<dbReference type="PROSITE" id="PS50082">
    <property type="entry name" value="WD_REPEATS_2"/>
    <property type="match status" value="2"/>
</dbReference>
<dbReference type="SUPFAM" id="SSF50978">
    <property type="entry name" value="WD40 repeat-like"/>
    <property type="match status" value="1"/>
</dbReference>
<gene>
    <name evidence="7" type="ORF">INT44_008571</name>
</gene>
<feature type="compositionally biased region" description="Polar residues" evidence="5">
    <location>
        <begin position="452"/>
        <end position="470"/>
    </location>
</feature>
<feature type="compositionally biased region" description="Acidic residues" evidence="5">
    <location>
        <begin position="423"/>
        <end position="432"/>
    </location>
</feature>
<feature type="domain" description="Small-subunit processome Utp12" evidence="6">
    <location>
        <begin position="485"/>
        <end position="588"/>
    </location>
</feature>
<feature type="compositionally biased region" description="Polar residues" evidence="5">
    <location>
        <begin position="597"/>
        <end position="606"/>
    </location>
</feature>
<accession>A0A8H7PZ10</accession>
<evidence type="ECO:0000256" key="2">
    <source>
        <dbReference type="ARBA" id="ARBA00023242"/>
    </source>
</evidence>
<dbReference type="OrthoDB" id="30195at2759"/>
<evidence type="ECO:0000256" key="5">
    <source>
        <dbReference type="SAM" id="MobiDB-lite"/>
    </source>
</evidence>
<feature type="repeat" description="WD" evidence="4">
    <location>
        <begin position="124"/>
        <end position="165"/>
    </location>
</feature>
<dbReference type="Pfam" id="PF04003">
    <property type="entry name" value="Utp12"/>
    <property type="match status" value="1"/>
</dbReference>
<dbReference type="Proteomes" id="UP000612746">
    <property type="component" value="Unassembled WGS sequence"/>
</dbReference>
<dbReference type="InterPro" id="IPR052414">
    <property type="entry name" value="U3_snoRNA-assoc_WDR"/>
</dbReference>
<dbReference type="SUPFAM" id="SSF48371">
    <property type="entry name" value="ARM repeat"/>
    <property type="match status" value="1"/>
</dbReference>
<organism evidence="7 8">
    <name type="scientific">Umbelopsis vinacea</name>
    <dbReference type="NCBI Taxonomy" id="44442"/>
    <lineage>
        <taxon>Eukaryota</taxon>
        <taxon>Fungi</taxon>
        <taxon>Fungi incertae sedis</taxon>
        <taxon>Mucoromycota</taxon>
        <taxon>Mucoromycotina</taxon>
        <taxon>Umbelopsidomycetes</taxon>
        <taxon>Umbelopsidales</taxon>
        <taxon>Umbelopsidaceae</taxon>
        <taxon>Umbelopsis</taxon>
    </lineage>
</organism>
<dbReference type="InterPro" id="IPR016024">
    <property type="entry name" value="ARM-type_fold"/>
</dbReference>
<keyword evidence="8" id="KW-1185">Reference proteome</keyword>
<evidence type="ECO:0000313" key="7">
    <source>
        <dbReference type="EMBL" id="KAG2181756.1"/>
    </source>
</evidence>
<dbReference type="InterPro" id="IPR001680">
    <property type="entry name" value="WD40_rpt"/>
</dbReference>
<feature type="compositionally biased region" description="Polar residues" evidence="5">
    <location>
        <begin position="308"/>
        <end position="318"/>
    </location>
</feature>
<comment type="similarity">
    <text evidence="3">Belongs to the UTP5 family.</text>
</comment>
<dbReference type="SMART" id="SM00320">
    <property type="entry name" value="WD40"/>
    <property type="match status" value="5"/>
</dbReference>
<evidence type="ECO:0000256" key="1">
    <source>
        <dbReference type="ARBA" id="ARBA00004123"/>
    </source>
</evidence>
<sequence length="662" mass="72819">MGRNQFKAKQDTNVAPKAVEALLSAFDSPSNDNFALVTQGIDRHRLRIFDPRSGTIKSDFSSSKEDKFTCLAWGTSRSDVDMSKASKKKRKTSSNSQKVLALGLQNGSIAIYSPVHGRIVKTLAGSHTLPINDFVFNQAGNVGYSVSEDHHVVEWDIEEGREISKWKADSKSIKKLALNHSETKLATAGHTINIWDLATKKISKKFTGHASAITNVLFGANDDICVSIAENDRYVNVWDCSSQSDDSGNITALTMDNDIVHVDISSTDNTVLALSEDGITGIWQNASSPTSASAASSGPKSKRKIRSTTRQPDSSIKVVSSDDESSTIPILMTAFMSGSDKDFVIIARGSTIKPAFETVRVLDASGSLSQDIVLTRQNVNGYLVDKASLAASNLKTTQKKYDESSVTVLGNTDFAISNPGMAQDEEDDEDSNQNEPSIEQKLSGLAVEESGAGNNTGAQNGKPNKYATPSASSLQQMLVQALHSNDTQLLEACLTYSNPEIIRNTVRRLPTTFVIPFLQQIVDKFQERPNRGKALLEWIKAILLIHTAYLMTVPDLVGKLSNFYKALDARLGVFQKLLGLHGRLDLVMSQIDMRSQYAQEDTTNEPINVYVEEDEEEEFEDEMIGEEDDEDDGDMMEYDDEDEDEDEEDDDLDEDLDSDDEE</sequence>
<dbReference type="PANTHER" id="PTHR44267">
    <property type="entry name" value="WD REPEAT-CONTAINING PROTEIN 43"/>
    <property type="match status" value="1"/>
</dbReference>
<feature type="region of interest" description="Disordered" evidence="5">
    <location>
        <begin position="285"/>
        <end position="321"/>
    </location>
</feature>
<comment type="caution">
    <text evidence="7">The sequence shown here is derived from an EMBL/GenBank/DDBJ whole genome shotgun (WGS) entry which is preliminary data.</text>
</comment>
<name>A0A8H7PZ10_9FUNG</name>
<dbReference type="Gene3D" id="2.130.10.10">
    <property type="entry name" value="YVTN repeat-like/Quinoprotein amine dehydrogenase"/>
    <property type="match status" value="2"/>
</dbReference>
<feature type="compositionally biased region" description="Acidic residues" evidence="5">
    <location>
        <begin position="611"/>
        <end position="662"/>
    </location>
</feature>
<keyword evidence="4" id="KW-0853">WD repeat</keyword>
<evidence type="ECO:0000256" key="3">
    <source>
        <dbReference type="ARBA" id="ARBA00038335"/>
    </source>
</evidence>
<evidence type="ECO:0000256" key="4">
    <source>
        <dbReference type="PROSITE-ProRule" id="PRU00221"/>
    </source>
</evidence>
<protein>
    <recommendedName>
        <fullName evidence="6">Small-subunit processome Utp12 domain-containing protein</fullName>
    </recommendedName>
</protein>
<feature type="region of interest" description="Disordered" evidence="5">
    <location>
        <begin position="413"/>
        <end position="470"/>
    </location>
</feature>
<reference evidence="7" key="1">
    <citation type="submission" date="2020-12" db="EMBL/GenBank/DDBJ databases">
        <title>Metabolic potential, ecology and presence of endohyphal bacteria is reflected in genomic diversity of Mucoromycotina.</title>
        <authorList>
            <person name="Muszewska A."/>
            <person name="Okrasinska A."/>
            <person name="Steczkiewicz K."/>
            <person name="Drgas O."/>
            <person name="Orlowska M."/>
            <person name="Perlinska-Lenart U."/>
            <person name="Aleksandrzak-Piekarczyk T."/>
            <person name="Szatraj K."/>
            <person name="Zielenkiewicz U."/>
            <person name="Pilsyk S."/>
            <person name="Malc E."/>
            <person name="Mieczkowski P."/>
            <person name="Kruszewska J.S."/>
            <person name="Biernat P."/>
            <person name="Pawlowska J."/>
        </authorList>
    </citation>
    <scope>NUCLEOTIDE SEQUENCE</scope>
    <source>
        <strain evidence="7">WA0000051536</strain>
    </source>
</reference>
<dbReference type="InterPro" id="IPR036322">
    <property type="entry name" value="WD40_repeat_dom_sf"/>
</dbReference>
<feature type="repeat" description="WD" evidence="4">
    <location>
        <begin position="206"/>
        <end position="239"/>
    </location>
</feature>
<feature type="region of interest" description="Disordered" evidence="5">
    <location>
        <begin position="597"/>
        <end position="662"/>
    </location>
</feature>
<proteinExistence type="inferred from homology"/>
<comment type="subcellular location">
    <subcellularLocation>
        <location evidence="1">Nucleus</location>
    </subcellularLocation>
</comment>
<feature type="compositionally biased region" description="Low complexity" evidence="5">
    <location>
        <begin position="286"/>
        <end position="299"/>
    </location>
</feature>
<dbReference type="InterPro" id="IPR015943">
    <property type="entry name" value="WD40/YVTN_repeat-like_dom_sf"/>
</dbReference>
<dbReference type="EMBL" id="JAEPRA010000008">
    <property type="protein sequence ID" value="KAG2181756.1"/>
    <property type="molecule type" value="Genomic_DNA"/>
</dbReference>
<dbReference type="AlphaFoldDB" id="A0A8H7PZ10"/>
<dbReference type="GO" id="GO:0000462">
    <property type="term" value="P:maturation of SSU-rRNA from tricistronic rRNA transcript (SSU-rRNA, 5.8S rRNA, LSU-rRNA)"/>
    <property type="evidence" value="ECO:0007669"/>
    <property type="project" value="TreeGrafter"/>
</dbReference>
<evidence type="ECO:0000259" key="6">
    <source>
        <dbReference type="Pfam" id="PF04003"/>
    </source>
</evidence>
<dbReference type="InterPro" id="IPR007148">
    <property type="entry name" value="SSU_processome_Utp12"/>
</dbReference>
<dbReference type="PANTHER" id="PTHR44267:SF1">
    <property type="entry name" value="WD REPEAT-CONTAINING PROTEIN 43"/>
    <property type="match status" value="1"/>
</dbReference>
<evidence type="ECO:0000313" key="8">
    <source>
        <dbReference type="Proteomes" id="UP000612746"/>
    </source>
</evidence>
<keyword evidence="2" id="KW-0539">Nucleus</keyword>
<dbReference type="GO" id="GO:0005730">
    <property type="term" value="C:nucleolus"/>
    <property type="evidence" value="ECO:0007669"/>
    <property type="project" value="TreeGrafter"/>
</dbReference>